<gene>
    <name evidence="1" type="ORF">GCM10011380_27120</name>
</gene>
<dbReference type="AlphaFoldDB" id="A0A916T925"/>
<dbReference type="EMBL" id="BMIH01000003">
    <property type="protein sequence ID" value="GGB36316.1"/>
    <property type="molecule type" value="Genomic_DNA"/>
</dbReference>
<proteinExistence type="predicted"/>
<keyword evidence="2" id="KW-1185">Reference proteome</keyword>
<protein>
    <recommendedName>
        <fullName evidence="3">Alginate export domain-containing protein</fullName>
    </recommendedName>
</protein>
<sequence>MFAILGWTTPIGTLSGFAYLVDQDEAAVQGFRLSSQSYGVRLAGSRPVGRSTLSWQASHARQSDWHRNPNDYRADYWLADVAVDLAGPRLGAGYEVLGADRGVALTSFQTPLAAVFKFQGWADKFTTTPPDGVRDLYASTGWNWKQLGTLKNISLSAVYHRFKSDRLVRHYGNEIDLLAQAKIGRTVASLRYADYDADRFATDTRKLWLQFDWAL</sequence>
<reference evidence="1" key="1">
    <citation type="journal article" date="2014" name="Int. J. Syst. Evol. Microbiol.">
        <title>Complete genome sequence of Corynebacterium casei LMG S-19264T (=DSM 44701T), isolated from a smear-ripened cheese.</title>
        <authorList>
            <consortium name="US DOE Joint Genome Institute (JGI-PGF)"/>
            <person name="Walter F."/>
            <person name="Albersmeier A."/>
            <person name="Kalinowski J."/>
            <person name="Ruckert C."/>
        </authorList>
    </citation>
    <scope>NUCLEOTIDE SEQUENCE</scope>
    <source>
        <strain evidence="1">CGMCC 1.15330</strain>
    </source>
</reference>
<organism evidence="1 2">
    <name type="scientific">Sphingomonas metalli</name>
    <dbReference type="NCBI Taxonomy" id="1779358"/>
    <lineage>
        <taxon>Bacteria</taxon>
        <taxon>Pseudomonadati</taxon>
        <taxon>Pseudomonadota</taxon>
        <taxon>Alphaproteobacteria</taxon>
        <taxon>Sphingomonadales</taxon>
        <taxon>Sphingomonadaceae</taxon>
        <taxon>Sphingomonas</taxon>
    </lineage>
</organism>
<dbReference type="Proteomes" id="UP000623067">
    <property type="component" value="Unassembled WGS sequence"/>
</dbReference>
<evidence type="ECO:0000313" key="2">
    <source>
        <dbReference type="Proteomes" id="UP000623067"/>
    </source>
</evidence>
<accession>A0A916T925</accession>
<evidence type="ECO:0000313" key="1">
    <source>
        <dbReference type="EMBL" id="GGB36316.1"/>
    </source>
</evidence>
<comment type="caution">
    <text evidence="1">The sequence shown here is derived from an EMBL/GenBank/DDBJ whole genome shotgun (WGS) entry which is preliminary data.</text>
</comment>
<reference evidence="1" key="2">
    <citation type="submission" date="2020-09" db="EMBL/GenBank/DDBJ databases">
        <authorList>
            <person name="Sun Q."/>
            <person name="Zhou Y."/>
        </authorList>
    </citation>
    <scope>NUCLEOTIDE SEQUENCE</scope>
    <source>
        <strain evidence="1">CGMCC 1.15330</strain>
    </source>
</reference>
<evidence type="ECO:0008006" key="3">
    <source>
        <dbReference type="Google" id="ProtNLM"/>
    </source>
</evidence>
<name>A0A916T925_9SPHN</name>